<dbReference type="InterPro" id="IPR000760">
    <property type="entry name" value="Inositol_monophosphatase-like"/>
</dbReference>
<dbReference type="GO" id="GO:0006020">
    <property type="term" value="P:inositol metabolic process"/>
    <property type="evidence" value="ECO:0007669"/>
    <property type="project" value="TreeGrafter"/>
</dbReference>
<dbReference type="PRINTS" id="PR00377">
    <property type="entry name" value="IMPHPHTASES"/>
</dbReference>
<keyword evidence="6 7" id="KW-0479">Metal-binding</keyword>
<name>A0A451D506_9GAMM</name>
<evidence type="ECO:0000256" key="5">
    <source>
        <dbReference type="ARBA" id="ARBA00022814"/>
    </source>
</evidence>
<dbReference type="Gene3D" id="3.30.540.10">
    <property type="entry name" value="Fructose-1,6-Bisphosphatase, subunit A, domain 1"/>
    <property type="match status" value="1"/>
</dbReference>
<dbReference type="InterPro" id="IPR022337">
    <property type="entry name" value="Inositol_monophosphatase_SuhB"/>
</dbReference>
<dbReference type="InterPro" id="IPR033942">
    <property type="entry name" value="IMPase"/>
</dbReference>
<dbReference type="Gene3D" id="3.40.190.80">
    <property type="match status" value="1"/>
</dbReference>
<evidence type="ECO:0000256" key="3">
    <source>
        <dbReference type="ARBA" id="ARBA00009759"/>
    </source>
</evidence>
<feature type="binding site" evidence="6">
    <location>
        <position position="86"/>
    </location>
    <ligand>
        <name>Mg(2+)</name>
        <dbReference type="ChEBI" id="CHEBI:18420"/>
        <label>1</label>
        <note>catalytic</note>
    </ligand>
</feature>
<evidence type="ECO:0000256" key="6">
    <source>
        <dbReference type="PIRSR" id="PIRSR600760-2"/>
    </source>
</evidence>
<feature type="binding site" evidence="6">
    <location>
        <position position="212"/>
    </location>
    <ligand>
        <name>Mg(2+)</name>
        <dbReference type="ChEBI" id="CHEBI:18420"/>
        <label>1</label>
        <note>catalytic</note>
    </ligand>
</feature>
<keyword evidence="5" id="KW-0804">Transcription</keyword>
<evidence type="ECO:0000256" key="1">
    <source>
        <dbReference type="ARBA" id="ARBA00001033"/>
    </source>
</evidence>
<keyword evidence="4 7" id="KW-0378">Hydrolase</keyword>
<proteinExistence type="inferred from homology"/>
<keyword evidence="6 7" id="KW-0460">Magnesium</keyword>
<dbReference type="GO" id="GO:0007165">
    <property type="term" value="P:signal transduction"/>
    <property type="evidence" value="ECO:0007669"/>
    <property type="project" value="TreeGrafter"/>
</dbReference>
<evidence type="ECO:0000256" key="2">
    <source>
        <dbReference type="ARBA" id="ARBA00001946"/>
    </source>
</evidence>
<dbReference type="EMBL" id="LR217705">
    <property type="protein sequence ID" value="VFP80672.1"/>
    <property type="molecule type" value="Genomic_DNA"/>
</dbReference>
<keyword evidence="5" id="KW-0889">Transcription antitermination</keyword>
<protein>
    <recommendedName>
        <fullName evidence="7">Inositol-1-monophosphatase</fullName>
        <ecNumber evidence="7">3.1.3.25</ecNumber>
    </recommendedName>
</protein>
<dbReference type="GO" id="GO:0008934">
    <property type="term" value="F:inositol monophosphate 1-phosphatase activity"/>
    <property type="evidence" value="ECO:0007669"/>
    <property type="project" value="InterPro"/>
</dbReference>
<dbReference type="PANTHER" id="PTHR20854">
    <property type="entry name" value="INOSITOL MONOPHOSPHATASE"/>
    <property type="match status" value="1"/>
</dbReference>
<organism evidence="8 9">
    <name type="scientific">Candidatus Erwinia haradaeae</name>
    <dbReference type="NCBI Taxonomy" id="1922217"/>
    <lineage>
        <taxon>Bacteria</taxon>
        <taxon>Pseudomonadati</taxon>
        <taxon>Pseudomonadota</taxon>
        <taxon>Gammaproteobacteria</taxon>
        <taxon>Enterobacterales</taxon>
        <taxon>Erwiniaceae</taxon>
        <taxon>Erwinia</taxon>
    </lineage>
</organism>
<dbReference type="EC" id="3.1.3.25" evidence="7"/>
<comment type="cofactor">
    <cofactor evidence="2 6 7">
        <name>Mg(2+)</name>
        <dbReference type="ChEBI" id="CHEBI:18420"/>
    </cofactor>
</comment>
<accession>A0A451D506</accession>
<dbReference type="RefSeq" id="WP_197095288.1">
    <property type="nucleotide sequence ID" value="NZ_LR217705.1"/>
</dbReference>
<dbReference type="NCBIfam" id="NF008027">
    <property type="entry name" value="PRK10757.1"/>
    <property type="match status" value="1"/>
</dbReference>
<dbReference type="AlphaFoldDB" id="A0A451D506"/>
<gene>
    <name evidence="8" type="primary">suhB</name>
    <name evidence="8" type="ORF">ERCISPPS3390_552</name>
</gene>
<comment type="similarity">
    <text evidence="3 7">Belongs to the inositol monophosphatase superfamily.</text>
</comment>
<evidence type="ECO:0000313" key="9">
    <source>
        <dbReference type="Proteomes" id="UP000294338"/>
    </source>
</evidence>
<dbReference type="GO" id="GO:0046872">
    <property type="term" value="F:metal ion binding"/>
    <property type="evidence" value="ECO:0007669"/>
    <property type="project" value="UniProtKB-KW"/>
</dbReference>
<dbReference type="Proteomes" id="UP000294338">
    <property type="component" value="Chromosome 1"/>
</dbReference>
<evidence type="ECO:0000313" key="8">
    <source>
        <dbReference type="EMBL" id="VFP80672.1"/>
    </source>
</evidence>
<keyword evidence="5" id="KW-0805">Transcription regulation</keyword>
<feature type="binding site" evidence="6">
    <location>
        <position position="67"/>
    </location>
    <ligand>
        <name>Mg(2+)</name>
        <dbReference type="ChEBI" id="CHEBI:18420"/>
        <label>1</label>
        <note>catalytic</note>
    </ligand>
</feature>
<dbReference type="PANTHER" id="PTHR20854:SF4">
    <property type="entry name" value="INOSITOL-1-MONOPHOSPHATASE-RELATED"/>
    <property type="match status" value="1"/>
</dbReference>
<evidence type="ECO:0000256" key="4">
    <source>
        <dbReference type="ARBA" id="ARBA00022801"/>
    </source>
</evidence>
<sequence>MNPMLNIAIRAVRQAGNIVTKYYDTADSAELKQKGNHDLTNFVERKAKRQIIDIIFKSYPDHIIFTENDSQIYQKTEKVQWIINVLDDNINYLKRLPHFSISIATRVKGRSEIAVVYDPMRNELFCAWRGHGTQLNGYRLRGSSLRSLSEALLSTNAIFQEHENNISAVNAVQKLLYKCADFRHSGSVALDLAYVASGRLDGYYAINLKPRDFTAGDLLVREAGGLVTDFNGDNNYFFSGNLIAGNARIVQSILHQIRLKQ</sequence>
<feature type="binding site" evidence="6">
    <location>
        <position position="87"/>
    </location>
    <ligand>
        <name>Mg(2+)</name>
        <dbReference type="ChEBI" id="CHEBI:18420"/>
        <label>1</label>
        <note>catalytic</note>
    </ligand>
</feature>
<comment type="catalytic activity">
    <reaction evidence="1 7">
        <text>a myo-inositol phosphate + H2O = myo-inositol + phosphate</text>
        <dbReference type="Rhea" id="RHEA:24056"/>
        <dbReference type="ChEBI" id="CHEBI:15377"/>
        <dbReference type="ChEBI" id="CHEBI:17268"/>
        <dbReference type="ChEBI" id="CHEBI:43474"/>
        <dbReference type="ChEBI" id="CHEBI:84139"/>
        <dbReference type="EC" id="3.1.3.25"/>
    </reaction>
</comment>
<reference evidence="8 9" key="1">
    <citation type="submission" date="2019-02" db="EMBL/GenBank/DDBJ databases">
        <authorList>
            <person name="Manzano-Marin A."/>
            <person name="Manzano-Marin A."/>
        </authorList>
    </citation>
    <scope>NUCLEOTIDE SEQUENCE [LARGE SCALE GENOMIC DNA]</scope>
    <source>
        <strain evidence="8 9">ErCisplendens/pseudotsugae</strain>
    </source>
</reference>
<evidence type="ECO:0000256" key="7">
    <source>
        <dbReference type="RuleBase" id="RU364068"/>
    </source>
</evidence>
<dbReference type="PRINTS" id="PR01959">
    <property type="entry name" value="SBIMPHPHTASE"/>
</dbReference>
<dbReference type="Pfam" id="PF00459">
    <property type="entry name" value="Inositol_P"/>
    <property type="match status" value="1"/>
</dbReference>
<dbReference type="CDD" id="cd01639">
    <property type="entry name" value="IMPase"/>
    <property type="match status" value="1"/>
</dbReference>
<dbReference type="GO" id="GO:0031564">
    <property type="term" value="P:transcription antitermination"/>
    <property type="evidence" value="ECO:0007669"/>
    <property type="project" value="UniProtKB-KW"/>
</dbReference>
<dbReference type="SUPFAM" id="SSF56655">
    <property type="entry name" value="Carbohydrate phosphatase"/>
    <property type="match status" value="1"/>
</dbReference>